<reference evidence="1 2" key="1">
    <citation type="submission" date="2020-08" db="EMBL/GenBank/DDBJ databases">
        <title>Genomic Encyclopedia of Type Strains, Phase IV (KMG-IV): sequencing the most valuable type-strain genomes for metagenomic binning, comparative biology and taxonomic classification.</title>
        <authorList>
            <person name="Goeker M."/>
        </authorList>
    </citation>
    <scope>NUCLEOTIDE SEQUENCE [LARGE SCALE GENOMIC DNA]</scope>
    <source>
        <strain evidence="1 2">DSM 17498</strain>
    </source>
</reference>
<gene>
    <name evidence="1" type="ORF">HNQ36_003455</name>
</gene>
<accession>A0A840N4B8</accession>
<dbReference type="AlphaFoldDB" id="A0A840N4B8"/>
<dbReference type="RefSeq" id="WP_184087039.1">
    <property type="nucleotide sequence ID" value="NZ_JACHIJ010000004.1"/>
</dbReference>
<dbReference type="Proteomes" id="UP000521227">
    <property type="component" value="Unassembled WGS sequence"/>
</dbReference>
<proteinExistence type="predicted"/>
<evidence type="ECO:0000313" key="2">
    <source>
        <dbReference type="Proteomes" id="UP000521227"/>
    </source>
</evidence>
<name>A0A840N4B8_9BRAD</name>
<protein>
    <submittedName>
        <fullName evidence="1">Uncharacterized protein</fullName>
    </submittedName>
</protein>
<organism evidence="1 2">
    <name type="scientific">Afipia massiliensis</name>
    <dbReference type="NCBI Taxonomy" id="211460"/>
    <lineage>
        <taxon>Bacteria</taxon>
        <taxon>Pseudomonadati</taxon>
        <taxon>Pseudomonadota</taxon>
        <taxon>Alphaproteobacteria</taxon>
        <taxon>Hyphomicrobiales</taxon>
        <taxon>Nitrobacteraceae</taxon>
        <taxon>Afipia</taxon>
    </lineage>
</organism>
<dbReference type="EMBL" id="JACHIJ010000004">
    <property type="protein sequence ID" value="MBB5053464.1"/>
    <property type="molecule type" value="Genomic_DNA"/>
</dbReference>
<comment type="caution">
    <text evidence="1">The sequence shown here is derived from an EMBL/GenBank/DDBJ whole genome shotgun (WGS) entry which is preliminary data.</text>
</comment>
<evidence type="ECO:0000313" key="1">
    <source>
        <dbReference type="EMBL" id="MBB5053464.1"/>
    </source>
</evidence>
<sequence>MSQGFENPELLCLIALRDAREWFQNEILAGARAHDTAKVKPELDAEDLDLLRGNEAFQIAEFYYLLQQYRLAAPERIRPFLLRHNADMQALVKNKEKRDALGLSVSRLEDGIFSDTQIEKVVQQISDGRLRLDQADLGRLLCSLMSVENTRKSVVALAKGGWLNRIKIGHVLIVSVGRIEACFEQHLRRIVEGLRPAIKDN</sequence>